<dbReference type="AlphaFoldDB" id="A0A8W8I8N0"/>
<feature type="domain" description="BCS1 N-terminal" evidence="16">
    <location>
        <begin position="23"/>
        <end position="191"/>
    </location>
</feature>
<evidence type="ECO:0000313" key="18">
    <source>
        <dbReference type="Proteomes" id="UP000005408"/>
    </source>
</evidence>
<dbReference type="EnsemblMetazoa" id="G13099.4">
    <property type="protein sequence ID" value="G13099.4:cds"/>
    <property type="gene ID" value="G13099"/>
</dbReference>
<keyword evidence="10" id="KW-0496">Mitochondrion</keyword>
<keyword evidence="9" id="KW-1133">Transmembrane helix</keyword>
<dbReference type="Gene3D" id="3.40.50.300">
    <property type="entry name" value="P-loop containing nucleotide triphosphate hydrolases"/>
    <property type="match status" value="1"/>
</dbReference>
<dbReference type="FunFam" id="3.40.50.300:FF:000768">
    <property type="entry name" value="Probable mitochondrial chaperone bcs1"/>
    <property type="match status" value="1"/>
</dbReference>
<evidence type="ECO:0000256" key="7">
    <source>
        <dbReference type="ARBA" id="ARBA00022801"/>
    </source>
</evidence>
<dbReference type="PROSITE" id="PS00674">
    <property type="entry name" value="AAA"/>
    <property type="match status" value="1"/>
</dbReference>
<reference evidence="17" key="1">
    <citation type="submission" date="2022-08" db="UniProtKB">
        <authorList>
            <consortium name="EnsemblMetazoa"/>
        </authorList>
    </citation>
    <scope>IDENTIFICATION</scope>
    <source>
        <strain evidence="17">05x7-T-G4-1.051#20</strain>
    </source>
</reference>
<comment type="similarity">
    <text evidence="2">Belongs to the AAA ATPase family. BCS1 subfamily.</text>
</comment>
<keyword evidence="8 14" id="KW-0067">ATP-binding</keyword>
<dbReference type="GO" id="GO:0034551">
    <property type="term" value="P:mitochondrial respiratory chain complex III assembly"/>
    <property type="evidence" value="ECO:0007669"/>
    <property type="project" value="UniProtKB-ARBA"/>
</dbReference>
<dbReference type="GO" id="GO:0005743">
    <property type="term" value="C:mitochondrial inner membrane"/>
    <property type="evidence" value="ECO:0007669"/>
    <property type="project" value="UniProtKB-SubCell"/>
</dbReference>
<accession>A0A8W8I8N0</accession>
<comment type="subcellular location">
    <subcellularLocation>
        <location evidence="1">Mitochondrion inner membrane</location>
        <topology evidence="1">Single-pass membrane protein</topology>
    </subcellularLocation>
</comment>
<dbReference type="InterPro" id="IPR003593">
    <property type="entry name" value="AAA+_ATPase"/>
</dbReference>
<evidence type="ECO:0000256" key="3">
    <source>
        <dbReference type="ARBA" id="ARBA00016942"/>
    </source>
</evidence>
<dbReference type="SMART" id="SM01024">
    <property type="entry name" value="BCS1_N"/>
    <property type="match status" value="1"/>
</dbReference>
<dbReference type="InterPro" id="IPR050747">
    <property type="entry name" value="Mitochondrial_chaperone_BCS1"/>
</dbReference>
<dbReference type="Pfam" id="PF08740">
    <property type="entry name" value="BCS1_N"/>
    <property type="match status" value="1"/>
</dbReference>
<comment type="catalytic activity">
    <reaction evidence="13">
        <text>ATP + H2O = ADP + phosphate + H(+)</text>
        <dbReference type="Rhea" id="RHEA:13065"/>
        <dbReference type="ChEBI" id="CHEBI:15377"/>
        <dbReference type="ChEBI" id="CHEBI:15378"/>
        <dbReference type="ChEBI" id="CHEBI:30616"/>
        <dbReference type="ChEBI" id="CHEBI:43474"/>
        <dbReference type="ChEBI" id="CHEBI:456216"/>
    </reaction>
    <physiologicalReaction direction="left-to-right" evidence="13">
        <dbReference type="Rhea" id="RHEA:13066"/>
    </physiologicalReaction>
</comment>
<keyword evidence="4" id="KW-0812">Transmembrane</keyword>
<evidence type="ECO:0000256" key="4">
    <source>
        <dbReference type="ARBA" id="ARBA00022692"/>
    </source>
</evidence>
<evidence type="ECO:0000256" key="5">
    <source>
        <dbReference type="ARBA" id="ARBA00022741"/>
    </source>
</evidence>
<dbReference type="InterPro" id="IPR014851">
    <property type="entry name" value="BCS1_N"/>
</dbReference>
<evidence type="ECO:0000256" key="11">
    <source>
        <dbReference type="ARBA" id="ARBA00023136"/>
    </source>
</evidence>
<evidence type="ECO:0000256" key="6">
    <source>
        <dbReference type="ARBA" id="ARBA00022792"/>
    </source>
</evidence>
<keyword evidence="18" id="KW-1185">Reference proteome</keyword>
<evidence type="ECO:0000256" key="12">
    <source>
        <dbReference type="ARBA" id="ARBA00032816"/>
    </source>
</evidence>
<dbReference type="OrthoDB" id="10251412at2759"/>
<evidence type="ECO:0000256" key="1">
    <source>
        <dbReference type="ARBA" id="ARBA00004434"/>
    </source>
</evidence>
<evidence type="ECO:0000259" key="16">
    <source>
        <dbReference type="SMART" id="SM01024"/>
    </source>
</evidence>
<evidence type="ECO:0000256" key="14">
    <source>
        <dbReference type="RuleBase" id="RU003651"/>
    </source>
</evidence>
<dbReference type="GO" id="GO:0016887">
    <property type="term" value="F:ATP hydrolysis activity"/>
    <property type="evidence" value="ECO:0007669"/>
    <property type="project" value="InterPro"/>
</dbReference>
<evidence type="ECO:0000256" key="2">
    <source>
        <dbReference type="ARBA" id="ARBA00007448"/>
    </source>
</evidence>
<keyword evidence="6" id="KW-0999">Mitochondrion inner membrane</keyword>
<dbReference type="SUPFAM" id="SSF52540">
    <property type="entry name" value="P-loop containing nucleoside triphosphate hydrolases"/>
    <property type="match status" value="1"/>
</dbReference>
<protein>
    <recommendedName>
        <fullName evidence="3">Mitochondrial chaperone BCS1</fullName>
    </recommendedName>
    <alternativeName>
        <fullName evidence="12">BCS1-like protein</fullName>
    </alternativeName>
</protein>
<evidence type="ECO:0000259" key="15">
    <source>
        <dbReference type="SMART" id="SM00382"/>
    </source>
</evidence>
<dbReference type="Pfam" id="PF00004">
    <property type="entry name" value="AAA"/>
    <property type="match status" value="1"/>
</dbReference>
<dbReference type="OMA" id="WMTLYQR"/>
<dbReference type="Pfam" id="PF25426">
    <property type="entry name" value="AAA_lid_BCS1"/>
    <property type="match status" value="1"/>
</dbReference>
<dbReference type="InterPro" id="IPR057495">
    <property type="entry name" value="AAA_lid_BCS1"/>
</dbReference>
<evidence type="ECO:0000256" key="13">
    <source>
        <dbReference type="ARBA" id="ARBA00048778"/>
    </source>
</evidence>
<keyword evidence="11" id="KW-0472">Membrane</keyword>
<dbReference type="Proteomes" id="UP000005408">
    <property type="component" value="Unassembled WGS sequence"/>
</dbReference>
<dbReference type="SMART" id="SM00382">
    <property type="entry name" value="AAA"/>
    <property type="match status" value="1"/>
</dbReference>
<dbReference type="InterPro" id="IPR003960">
    <property type="entry name" value="ATPase_AAA_CS"/>
</dbReference>
<dbReference type="PANTHER" id="PTHR23070">
    <property type="entry name" value="BCS1 AAA-TYPE ATPASE"/>
    <property type="match status" value="1"/>
</dbReference>
<sequence length="421" mass="47543">MPLSDYISSLGDNPYFGAGFGLFGVGFAASVLRKSGQFGLIWFKRNCMITLEIPNRDKSYHWLLNWITVHGTRTHHVSVETTFKQSETGRVYTKFDLIPSPGIHLFRYKNNVIRVERSVEKSAVSLQTGKPYESVTMTALGINKTMFLDILEEARALALVSEEGRTVMYTPMGADWVPFGYPRRKRPIESVVLDKGVSEKMLNDIKEFIQNPKWYYDRGIPYRRGYLLYGPPGCGKSSYITALAGQLDYSICLMNLNDRGMSDDRLNHLLTTAPEQSIILLEDIDAAFLNRDLAKENPTMYQGMGRLTLSGLLNALDGVASAEARIIFMTTNYIERLDAALIRPGRVDVKEMIGYATDFQLEKMFTRFYPEGGEEGGKKFCAQVRQHNKPVTAAQIQGLFLQHKDNPEGALTNIELLWKSL</sequence>
<proteinExistence type="inferred from homology"/>
<dbReference type="EnsemblMetazoa" id="G13099.1">
    <property type="protein sequence ID" value="G13099.1:cds"/>
    <property type="gene ID" value="G13099"/>
</dbReference>
<evidence type="ECO:0000313" key="17">
    <source>
        <dbReference type="EnsemblMetazoa" id="G13099.4:cds"/>
    </source>
</evidence>
<name>A0A8W8I8N0_MAGGI</name>
<keyword evidence="5 14" id="KW-0547">Nucleotide-binding</keyword>
<dbReference type="InterPro" id="IPR027417">
    <property type="entry name" value="P-loop_NTPase"/>
</dbReference>
<organism evidence="17 18">
    <name type="scientific">Magallana gigas</name>
    <name type="common">Pacific oyster</name>
    <name type="synonym">Crassostrea gigas</name>
    <dbReference type="NCBI Taxonomy" id="29159"/>
    <lineage>
        <taxon>Eukaryota</taxon>
        <taxon>Metazoa</taxon>
        <taxon>Spiralia</taxon>
        <taxon>Lophotrochozoa</taxon>
        <taxon>Mollusca</taxon>
        <taxon>Bivalvia</taxon>
        <taxon>Autobranchia</taxon>
        <taxon>Pteriomorphia</taxon>
        <taxon>Ostreida</taxon>
        <taxon>Ostreoidea</taxon>
        <taxon>Ostreidae</taxon>
        <taxon>Magallana</taxon>
    </lineage>
</organism>
<evidence type="ECO:0000256" key="9">
    <source>
        <dbReference type="ARBA" id="ARBA00022989"/>
    </source>
</evidence>
<keyword evidence="7" id="KW-0378">Hydrolase</keyword>
<dbReference type="CDD" id="cd19510">
    <property type="entry name" value="RecA-like_BCS1"/>
    <property type="match status" value="1"/>
</dbReference>
<feature type="domain" description="AAA+ ATPase" evidence="15">
    <location>
        <begin position="222"/>
        <end position="357"/>
    </location>
</feature>
<dbReference type="InterPro" id="IPR003959">
    <property type="entry name" value="ATPase_AAA_core"/>
</dbReference>
<evidence type="ECO:0000256" key="10">
    <source>
        <dbReference type="ARBA" id="ARBA00023128"/>
    </source>
</evidence>
<evidence type="ECO:0000256" key="8">
    <source>
        <dbReference type="ARBA" id="ARBA00022840"/>
    </source>
</evidence>
<dbReference type="GO" id="GO:0005524">
    <property type="term" value="F:ATP binding"/>
    <property type="evidence" value="ECO:0007669"/>
    <property type="project" value="UniProtKB-KW"/>
</dbReference>